<protein>
    <submittedName>
        <fullName evidence="1">Uncharacterized conserved protein, contains Mth938-like domain</fullName>
    </submittedName>
</protein>
<dbReference type="Gene3D" id="3.40.1230.10">
    <property type="entry name" value="MTH938-like"/>
    <property type="match status" value="2"/>
</dbReference>
<dbReference type="PANTHER" id="PTHR21192:SF2">
    <property type="entry name" value="NADH DEHYDROGENASE [UBIQUINONE] 1 ALPHA SUBCOMPLEX ASSEMBLY FACTOR 3"/>
    <property type="match status" value="1"/>
</dbReference>
<dbReference type="OrthoDB" id="9800373at2"/>
<dbReference type="Proteomes" id="UP000183656">
    <property type="component" value="Unassembled WGS sequence"/>
</dbReference>
<dbReference type="SUPFAM" id="SSF64076">
    <property type="entry name" value="MTH938-like"/>
    <property type="match status" value="1"/>
</dbReference>
<proteinExistence type="predicted"/>
<reference evidence="1 2" key="1">
    <citation type="submission" date="2016-10" db="EMBL/GenBank/DDBJ databases">
        <authorList>
            <person name="de Groot N.N."/>
        </authorList>
    </citation>
    <scope>NUCLEOTIDE SEQUENCE [LARGE SCALE GENOMIC DNA]</scope>
    <source>
        <strain evidence="1 2">R-24608</strain>
    </source>
</reference>
<dbReference type="PANTHER" id="PTHR21192">
    <property type="entry name" value="NUCLEAR PROTEIN E3-3"/>
    <property type="match status" value="1"/>
</dbReference>
<sequence length="124" mass="13654">MKFQPDPSSAHSISGYGPGWVAVGPEKIHHSIVLGPDGLRQPWACERFEDLTPAHFARLAEIDAEMVLFGSGPRIRFVPPAWLAPLMQRRMGLETMDTAAACRTYNFLLGEGRRVAVALLLQSP</sequence>
<organism evidence="1 2">
    <name type="scientific">Paenacidovorax caeni</name>
    <dbReference type="NCBI Taxonomy" id="343013"/>
    <lineage>
        <taxon>Bacteria</taxon>
        <taxon>Pseudomonadati</taxon>
        <taxon>Pseudomonadota</taxon>
        <taxon>Betaproteobacteria</taxon>
        <taxon>Burkholderiales</taxon>
        <taxon>Comamonadaceae</taxon>
        <taxon>Paenacidovorax</taxon>
    </lineage>
</organism>
<dbReference type="InterPro" id="IPR007523">
    <property type="entry name" value="NDUFAF3/AAMDC"/>
</dbReference>
<gene>
    <name evidence="1" type="ORF">SAMN04489707_100495</name>
</gene>
<dbReference type="RefSeq" id="WP_054254846.1">
    <property type="nucleotide sequence ID" value="NZ_CYIG01000002.1"/>
</dbReference>
<dbReference type="CDD" id="cd05560">
    <property type="entry name" value="Xcc1710_like"/>
    <property type="match status" value="1"/>
</dbReference>
<evidence type="ECO:0000313" key="1">
    <source>
        <dbReference type="EMBL" id="SFU44233.1"/>
    </source>
</evidence>
<keyword evidence="2" id="KW-1185">Reference proteome</keyword>
<accession>A0A1I7G733</accession>
<dbReference type="EMBL" id="FPBX01000004">
    <property type="protein sequence ID" value="SFU44233.1"/>
    <property type="molecule type" value="Genomic_DNA"/>
</dbReference>
<dbReference type="Pfam" id="PF04430">
    <property type="entry name" value="DUF498"/>
    <property type="match status" value="1"/>
</dbReference>
<name>A0A1I7G733_9BURK</name>
<dbReference type="AlphaFoldDB" id="A0A1I7G733"/>
<dbReference type="InterPro" id="IPR036748">
    <property type="entry name" value="MTH938-like_sf"/>
</dbReference>
<dbReference type="STRING" id="343013.SAMN04489707_100495"/>
<evidence type="ECO:0000313" key="2">
    <source>
        <dbReference type="Proteomes" id="UP000183656"/>
    </source>
</evidence>